<dbReference type="SUPFAM" id="SSF53720">
    <property type="entry name" value="ALDH-like"/>
    <property type="match status" value="2"/>
</dbReference>
<dbReference type="InterPro" id="IPR016163">
    <property type="entry name" value="Ald_DH_C"/>
</dbReference>
<dbReference type="Proteomes" id="UP001497497">
    <property type="component" value="Unassembled WGS sequence"/>
</dbReference>
<name>A0AAV2IGL2_LYMST</name>
<dbReference type="EMBL" id="CAXITT010000782">
    <property type="protein sequence ID" value="CAL1546182.1"/>
    <property type="molecule type" value="Genomic_DNA"/>
</dbReference>
<gene>
    <name evidence="2" type="ORF">GSLYS_00019559001</name>
</gene>
<sequence length="814" mass="88064">MAGIVTDGNAGHILGDLSYGSALDAENVALNWLEKNNKSFGLYINGQWVYPDGRQTKESKNPATGKVLATTIEATEDDIKNAVISSKEAFKTWSSLAPHVRSRYLYSIARNLQKNQSLLAIVEAIDSGKPTRETRGVDIPAIIRQFYHHAGWAQLKDTELSGWKPYGVTAVISHWSFPLMHLASRVAPALATGNTVIVFPSSKTRLSALLFAEICIQSGLPSGVVNVVTGSDSRLLVSNPDVDKVVFVGSVDDGRGVRKLTAGTGKSLSLELSGRSPILVFEEADLDSAVEGIVEAAFFNNGQVRNSRSRLLIQELVQTQLIEKLKARMSKLTVGNNMEKNNDLGPLTDPQLCQQLKQLVDGDHGGEKFQVNLVTSDQANYFPPTLIYNIQTSSQVYLEEFFGPLVTAIPFRTVKEGITLANHSVYGTSASVWTENLSVALEVASQLQVGTVWVNAHNLFDAAAGVGGCKASGFGRSGGKESLFEYVLPTWQNLQKPQNVNVDINKFGTASNSDLLPSASASGESPGWEFNKTYKLYYGGGQKRPDSGASLPVLNYKGEVIAHVPDGGRKDIRNAVEAAVKVTGSWGRKEGHGKAQIMYYIAENLQSRFSEYVGLLSAMTGQTESEATQEVDLSIQRLFYWAAYCDKYGGSVQESTFYGVTLKLNEPVGVIGIVCPENFPFLGFISLVAPAIARGNPVIVVPSGKYPLAALGFHQVLETSDVPAGVINIVTGDGDALTKTLAEHHDVNALWYFRSGEGSKFVEAASAGNLKRTWVSYGAERNFLDADQGQGGELLYHSTSSKNIWLPMGDIFAN</sequence>
<dbReference type="InterPro" id="IPR015590">
    <property type="entry name" value="Aldehyde_DH_dom"/>
</dbReference>
<dbReference type="PANTHER" id="PTHR11699">
    <property type="entry name" value="ALDEHYDE DEHYDROGENASE-RELATED"/>
    <property type="match status" value="1"/>
</dbReference>
<dbReference type="Pfam" id="PF00171">
    <property type="entry name" value="Aldedh"/>
    <property type="match status" value="2"/>
</dbReference>
<dbReference type="InterPro" id="IPR016162">
    <property type="entry name" value="Ald_DH_N"/>
</dbReference>
<organism evidence="2 3">
    <name type="scientific">Lymnaea stagnalis</name>
    <name type="common">Great pond snail</name>
    <name type="synonym">Helix stagnalis</name>
    <dbReference type="NCBI Taxonomy" id="6523"/>
    <lineage>
        <taxon>Eukaryota</taxon>
        <taxon>Metazoa</taxon>
        <taxon>Spiralia</taxon>
        <taxon>Lophotrochozoa</taxon>
        <taxon>Mollusca</taxon>
        <taxon>Gastropoda</taxon>
        <taxon>Heterobranchia</taxon>
        <taxon>Euthyneura</taxon>
        <taxon>Panpulmonata</taxon>
        <taxon>Hygrophila</taxon>
        <taxon>Lymnaeoidea</taxon>
        <taxon>Lymnaeidae</taxon>
        <taxon>Lymnaea</taxon>
    </lineage>
</organism>
<dbReference type="Gene3D" id="3.40.605.10">
    <property type="entry name" value="Aldehyde Dehydrogenase, Chain A, domain 1"/>
    <property type="match status" value="2"/>
</dbReference>
<reference evidence="2 3" key="1">
    <citation type="submission" date="2024-04" db="EMBL/GenBank/DDBJ databases">
        <authorList>
            <consortium name="Genoscope - CEA"/>
            <person name="William W."/>
        </authorList>
    </citation>
    <scope>NUCLEOTIDE SEQUENCE [LARGE SCALE GENOMIC DNA]</scope>
</reference>
<feature type="domain" description="Aldehyde dehydrogenase" evidence="1">
    <location>
        <begin position="48"/>
        <end position="487"/>
    </location>
</feature>
<dbReference type="InterPro" id="IPR016161">
    <property type="entry name" value="Ald_DH/histidinol_DH"/>
</dbReference>
<keyword evidence="3" id="KW-1185">Reference proteome</keyword>
<proteinExistence type="predicted"/>
<dbReference type="GO" id="GO:0016620">
    <property type="term" value="F:oxidoreductase activity, acting on the aldehyde or oxo group of donors, NAD or NADP as acceptor"/>
    <property type="evidence" value="ECO:0007669"/>
    <property type="project" value="InterPro"/>
</dbReference>
<protein>
    <recommendedName>
        <fullName evidence="1">Aldehyde dehydrogenase domain-containing protein</fullName>
    </recommendedName>
</protein>
<evidence type="ECO:0000313" key="3">
    <source>
        <dbReference type="Proteomes" id="UP001497497"/>
    </source>
</evidence>
<comment type="caution">
    <text evidence="2">The sequence shown here is derived from an EMBL/GenBank/DDBJ whole genome shotgun (WGS) entry which is preliminary data.</text>
</comment>
<evidence type="ECO:0000259" key="1">
    <source>
        <dbReference type="Pfam" id="PF00171"/>
    </source>
</evidence>
<evidence type="ECO:0000313" key="2">
    <source>
        <dbReference type="EMBL" id="CAL1546182.1"/>
    </source>
</evidence>
<accession>A0AAV2IGL2</accession>
<dbReference type="AlphaFoldDB" id="A0AAV2IGL2"/>
<feature type="domain" description="Aldehyde dehydrogenase" evidence="1">
    <location>
        <begin position="556"/>
        <end position="780"/>
    </location>
</feature>
<dbReference type="Gene3D" id="3.40.309.10">
    <property type="entry name" value="Aldehyde Dehydrogenase, Chain A, domain 2"/>
    <property type="match status" value="1"/>
</dbReference>